<dbReference type="GO" id="GO:0042073">
    <property type="term" value="P:intraciliary transport"/>
    <property type="evidence" value="ECO:0007669"/>
    <property type="project" value="TreeGrafter"/>
</dbReference>
<dbReference type="OrthoDB" id="423881at2759"/>
<feature type="coiled-coil region" evidence="5">
    <location>
        <begin position="271"/>
        <end position="363"/>
    </location>
</feature>
<evidence type="ECO:0000256" key="1">
    <source>
        <dbReference type="ARBA" id="ARBA00004138"/>
    </source>
</evidence>
<organism evidence="8">
    <name type="scientific">Thelazia callipaeda</name>
    <name type="common">Oriental eyeworm</name>
    <name type="synonym">Parasitic nematode</name>
    <dbReference type="NCBI Taxonomy" id="103827"/>
    <lineage>
        <taxon>Eukaryota</taxon>
        <taxon>Metazoa</taxon>
        <taxon>Ecdysozoa</taxon>
        <taxon>Nematoda</taxon>
        <taxon>Chromadorea</taxon>
        <taxon>Rhabditida</taxon>
        <taxon>Spirurina</taxon>
        <taxon>Spiruromorpha</taxon>
        <taxon>Thelazioidea</taxon>
        <taxon>Thelaziidae</taxon>
        <taxon>Thelazia</taxon>
    </lineage>
</organism>
<keyword evidence="5" id="KW-0175">Coiled coil</keyword>
<dbReference type="Proteomes" id="UP000276776">
    <property type="component" value="Unassembled WGS sequence"/>
</dbReference>
<dbReference type="Pfam" id="PF10498">
    <property type="entry name" value="IFT57"/>
    <property type="match status" value="1"/>
</dbReference>
<dbReference type="WBParaSite" id="TCLT_0000384401-mRNA-1">
    <property type="protein sequence ID" value="TCLT_0000384401-mRNA-1"/>
    <property type="gene ID" value="TCLT_0000384401"/>
</dbReference>
<keyword evidence="4" id="KW-0966">Cell projection</keyword>
<reference evidence="6 7" key="2">
    <citation type="submission" date="2018-11" db="EMBL/GenBank/DDBJ databases">
        <authorList>
            <consortium name="Pathogen Informatics"/>
        </authorList>
    </citation>
    <scope>NUCLEOTIDE SEQUENCE [LARGE SCALE GENOMIC DNA]</scope>
</reference>
<dbReference type="AlphaFoldDB" id="A0A0N5CUB4"/>
<comment type="similarity">
    <text evidence="2">Belongs to the IFT57 family.</text>
</comment>
<sequence>MEENEDGKKIANQCDENETICSQQYNVYIFGDELNDKLKLLNYEENYANLDMSYRTISREYFVRSTNVGEQFFIFTTLSAWLIRISVDPKFAFPRESDDPNGVISNILNVLRSKNISIDFSPNKLKSGAGVQCLYVLNKLADLALIATEITAEEFEEIDQQQQIDIADDEDHGIDIDLQALPLVAEQPLESILKSDTDVTSWKAEVERAAPQLKIIIRQDAKDWRNHLEQMQTLQTVLKELLNSAQPLLKGLASDLSSTMERIAIRENHLNNELQAAMTKFRAAKDNLAEANEKYKTIGTGIAERTAKLQRVCDELEQVKQQIEETSSRNNDGAPMLRLKQALQKMESEIVKMNVQISVMQQSILQSQLKNRAAFNAYF</sequence>
<name>A0A0N5CUB4_THECL</name>
<comment type="subcellular location">
    <subcellularLocation>
        <location evidence="1">Cell projection</location>
        <location evidence="1">Cilium</location>
    </subcellularLocation>
</comment>
<evidence type="ECO:0000313" key="8">
    <source>
        <dbReference type="WBParaSite" id="TCLT_0000384401-mRNA-1"/>
    </source>
</evidence>
<dbReference type="GO" id="GO:0030992">
    <property type="term" value="C:intraciliary transport particle B"/>
    <property type="evidence" value="ECO:0007669"/>
    <property type="project" value="TreeGrafter"/>
</dbReference>
<dbReference type="GO" id="GO:0005815">
    <property type="term" value="C:microtubule organizing center"/>
    <property type="evidence" value="ECO:0007669"/>
    <property type="project" value="TreeGrafter"/>
</dbReference>
<dbReference type="PANTHER" id="PTHR16011:SF0">
    <property type="entry name" value="INTRAFLAGELLAR TRANSPORT PROTEIN 57 HOMOLOG"/>
    <property type="match status" value="1"/>
</dbReference>
<gene>
    <name evidence="6" type="ORF">TCLT_LOCUS3833</name>
</gene>
<dbReference type="STRING" id="103827.A0A0N5CUB4"/>
<dbReference type="GO" id="GO:0005929">
    <property type="term" value="C:cilium"/>
    <property type="evidence" value="ECO:0007669"/>
    <property type="project" value="UniProtKB-SubCell"/>
</dbReference>
<protein>
    <submittedName>
        <fullName evidence="8">Intraflagellar transport protein 57 homolog</fullName>
    </submittedName>
</protein>
<keyword evidence="3" id="KW-0969">Cilium</keyword>
<evidence type="ECO:0000313" key="6">
    <source>
        <dbReference type="EMBL" id="VDN00845.1"/>
    </source>
</evidence>
<dbReference type="GO" id="GO:0005794">
    <property type="term" value="C:Golgi apparatus"/>
    <property type="evidence" value="ECO:0007669"/>
    <property type="project" value="TreeGrafter"/>
</dbReference>
<dbReference type="OMA" id="VHAHDQD"/>
<reference evidence="8" key="1">
    <citation type="submission" date="2017-02" db="UniProtKB">
        <authorList>
            <consortium name="WormBaseParasite"/>
        </authorList>
    </citation>
    <scope>IDENTIFICATION</scope>
</reference>
<evidence type="ECO:0000256" key="3">
    <source>
        <dbReference type="ARBA" id="ARBA00023069"/>
    </source>
</evidence>
<evidence type="ECO:0000256" key="2">
    <source>
        <dbReference type="ARBA" id="ARBA00009415"/>
    </source>
</evidence>
<evidence type="ECO:0000256" key="4">
    <source>
        <dbReference type="ARBA" id="ARBA00023273"/>
    </source>
</evidence>
<keyword evidence="7" id="KW-1185">Reference proteome</keyword>
<dbReference type="EMBL" id="UYYF01004267">
    <property type="protein sequence ID" value="VDN00845.1"/>
    <property type="molecule type" value="Genomic_DNA"/>
</dbReference>
<dbReference type="PANTHER" id="PTHR16011">
    <property type="entry name" value="IFT57/HIPPI"/>
    <property type="match status" value="1"/>
</dbReference>
<dbReference type="GO" id="GO:1905515">
    <property type="term" value="P:non-motile cilium assembly"/>
    <property type="evidence" value="ECO:0007669"/>
    <property type="project" value="TreeGrafter"/>
</dbReference>
<accession>A0A0N5CUB4</accession>
<evidence type="ECO:0000256" key="5">
    <source>
        <dbReference type="SAM" id="Coils"/>
    </source>
</evidence>
<proteinExistence type="inferred from homology"/>
<evidence type="ECO:0000313" key="7">
    <source>
        <dbReference type="Proteomes" id="UP000276776"/>
    </source>
</evidence>
<dbReference type="InterPro" id="IPR019530">
    <property type="entry name" value="Intra-flagellar_transport_57"/>
</dbReference>